<dbReference type="InterPro" id="IPR000719">
    <property type="entry name" value="Prot_kinase_dom"/>
</dbReference>
<dbReference type="SMART" id="SM00256">
    <property type="entry name" value="FBOX"/>
    <property type="match status" value="1"/>
</dbReference>
<reference evidence="17 18" key="1">
    <citation type="journal article" date="2020" name="bioRxiv">
        <title>Sequence and annotation of 42 cannabis genomes reveals extensive copy number variation in cannabinoid synthesis and pathogen resistance genes.</title>
        <authorList>
            <person name="Mckernan K.J."/>
            <person name="Helbert Y."/>
            <person name="Kane L.T."/>
            <person name="Ebling H."/>
            <person name="Zhang L."/>
            <person name="Liu B."/>
            <person name="Eaton Z."/>
            <person name="Mclaughlin S."/>
            <person name="Kingan S."/>
            <person name="Baybayan P."/>
            <person name="Concepcion G."/>
            <person name="Jordan M."/>
            <person name="Riva A."/>
            <person name="Barbazuk W."/>
            <person name="Harkins T."/>
        </authorList>
    </citation>
    <scope>NUCLEOTIDE SEQUENCE [LARGE SCALE GENOMIC DNA]</scope>
    <source>
        <strain evidence="18">cv. Jamaican Lion 4</strain>
        <tissue evidence="17">Leaf</tissue>
    </source>
</reference>
<dbReference type="CDD" id="cd04928">
    <property type="entry name" value="ACT_TyrKc"/>
    <property type="match status" value="1"/>
</dbReference>
<evidence type="ECO:0000256" key="11">
    <source>
        <dbReference type="ARBA" id="ARBA00047899"/>
    </source>
</evidence>
<evidence type="ECO:0000256" key="8">
    <source>
        <dbReference type="ARBA" id="ARBA00022840"/>
    </source>
</evidence>
<evidence type="ECO:0000259" key="15">
    <source>
        <dbReference type="PROSITE" id="PS50181"/>
    </source>
</evidence>
<feature type="domain" description="Protein kinase" evidence="14">
    <location>
        <begin position="924"/>
        <end position="1145"/>
    </location>
</feature>
<feature type="compositionally biased region" description="Polar residues" evidence="13">
    <location>
        <begin position="758"/>
        <end position="767"/>
    </location>
</feature>
<evidence type="ECO:0000256" key="13">
    <source>
        <dbReference type="SAM" id="MobiDB-lite"/>
    </source>
</evidence>
<keyword evidence="6" id="KW-0547">Nucleotide-binding</keyword>
<dbReference type="InterPro" id="IPR002912">
    <property type="entry name" value="ACT_dom"/>
</dbReference>
<dbReference type="InterPro" id="IPR008271">
    <property type="entry name" value="Ser/Thr_kinase_AS"/>
</dbReference>
<evidence type="ECO:0000256" key="12">
    <source>
        <dbReference type="ARBA" id="ARBA00048679"/>
    </source>
</evidence>
<comment type="similarity">
    <text evidence="1">Belongs to the protein kinase superfamily. TKL Ser/Thr protein kinase family. RAF subfamily.</text>
</comment>
<dbReference type="Gene3D" id="1.10.510.10">
    <property type="entry name" value="Transferase(Phosphotransferase) domain 1"/>
    <property type="match status" value="2"/>
</dbReference>
<dbReference type="Proteomes" id="UP000583929">
    <property type="component" value="Unassembled WGS sequence"/>
</dbReference>
<evidence type="ECO:0000256" key="7">
    <source>
        <dbReference type="ARBA" id="ARBA00022777"/>
    </source>
</evidence>
<keyword evidence="4" id="KW-0808">Transferase</keyword>
<dbReference type="Pfam" id="PF01842">
    <property type="entry name" value="ACT"/>
    <property type="match status" value="1"/>
</dbReference>
<dbReference type="PROSITE" id="PS50181">
    <property type="entry name" value="FBOX"/>
    <property type="match status" value="1"/>
</dbReference>
<evidence type="ECO:0000256" key="5">
    <source>
        <dbReference type="ARBA" id="ARBA00022692"/>
    </source>
</evidence>
<proteinExistence type="inferred from homology"/>
<evidence type="ECO:0000259" key="16">
    <source>
        <dbReference type="PROSITE" id="PS51671"/>
    </source>
</evidence>
<evidence type="ECO:0000256" key="6">
    <source>
        <dbReference type="ARBA" id="ARBA00022741"/>
    </source>
</evidence>
<dbReference type="Pfam" id="PF12937">
    <property type="entry name" value="F-box-like"/>
    <property type="match status" value="1"/>
</dbReference>
<dbReference type="PROSITE" id="PS00108">
    <property type="entry name" value="PROTEIN_KINASE_ST"/>
    <property type="match status" value="1"/>
</dbReference>
<dbReference type="GO" id="GO:0004674">
    <property type="term" value="F:protein serine/threonine kinase activity"/>
    <property type="evidence" value="ECO:0007669"/>
    <property type="project" value="UniProtKB-KW"/>
</dbReference>
<dbReference type="SMART" id="SM00220">
    <property type="entry name" value="S_TKc"/>
    <property type="match status" value="1"/>
</dbReference>
<dbReference type="Pfam" id="PF25372">
    <property type="entry name" value="DUF7885"/>
    <property type="match status" value="1"/>
</dbReference>
<dbReference type="GO" id="GO:0016020">
    <property type="term" value="C:membrane"/>
    <property type="evidence" value="ECO:0007669"/>
    <property type="project" value="UniProtKB-SubCell"/>
</dbReference>
<organism evidence="17 18">
    <name type="scientific">Cannabis sativa</name>
    <name type="common">Hemp</name>
    <name type="synonym">Marijuana</name>
    <dbReference type="NCBI Taxonomy" id="3483"/>
    <lineage>
        <taxon>Eukaryota</taxon>
        <taxon>Viridiplantae</taxon>
        <taxon>Streptophyta</taxon>
        <taxon>Embryophyta</taxon>
        <taxon>Tracheophyta</taxon>
        <taxon>Spermatophyta</taxon>
        <taxon>Magnoliopsida</taxon>
        <taxon>eudicotyledons</taxon>
        <taxon>Gunneridae</taxon>
        <taxon>Pentapetalae</taxon>
        <taxon>rosids</taxon>
        <taxon>fabids</taxon>
        <taxon>Rosales</taxon>
        <taxon>Cannabaceae</taxon>
        <taxon>Cannabis</taxon>
    </lineage>
</organism>
<dbReference type="PROSITE" id="PS50011">
    <property type="entry name" value="PROTEIN_KINASE_DOM"/>
    <property type="match status" value="1"/>
</dbReference>
<keyword evidence="9" id="KW-1133">Transmembrane helix</keyword>
<evidence type="ECO:0000259" key="14">
    <source>
        <dbReference type="PROSITE" id="PS50011"/>
    </source>
</evidence>
<dbReference type="Gene3D" id="3.30.200.20">
    <property type="entry name" value="Phosphorylase Kinase, domain 1"/>
    <property type="match status" value="1"/>
</dbReference>
<sequence>MAMEQEIIGGSENESLDLLPSALLATIFTKLDVSSICSCATTCKTFNSCISHILSFLPTFHLLDVAPSLDLLRPLMPPNPCVRSLKVDCNRLDDSAIQTLVRPSLQELSLINCADFSGKLLSEIGTMCKDLRSLFLGSVAEKRGRAIHISDLEELLGGCPQLEGLVLMFDVSLFLRHNFARVWALASEKLVSLEIGYISSVMMTELLSPNQSPNHIQPSILPNIQKLCLSVDYITDTMVATISKGLISLSHLDLRDAPIIEPSLTIDLTNNGLQQINQRGKLKYLSLIRSQEFIPTYFRRVNDLGLLLMADKCADMESICLGGFCRVTDTGFKTIFHACSKLYKLKVSHGTQLTDLIFHDISATSLSLLHVSLRWCSLLTNQAVASLASNKNLKILDLRCCRNLGDEALRAIRNLTKLKSLLLDGSDISDMGLSFLRPSVIQSLVSLSVRGCKKLTDKFISALFEGCPITELRELDLSNLPHLSDNGILLLAKSRIPIVELRLRQCPLIGDTSVMALASMQVDDQRWHGNSLRLLDVYNCGGITQLSFRWLKRPYFPRLRWLGVTGIVNRDMVDALARNRPFLHVACRGEELGFEQWDSSDGLNMHDYDEEDELEQWLLEGEVEGGIDDEEMVDAELMDCGSRVHETSSSPVRSRQQRQKLEVYNEVLRRLKNSKNDEAIQPGFDDELWAHFNRLPARYALDVNVERAEDVLVHKRLLHLAHNPANRPAIEVRLVQVPPISDGNSTSPIVPGSPSEDVAQSSYTARQSVHPPPAFGSSPNLEALALEASNSDDQDEEGSVHANTQYARPMHEITLSTDDKPKLLSQLTSLLAEMGLNIQEAHAFSTTDGYSLDVFVVDGWPYEGTEQLKDALEMEVLKIEGQPWPMCQTSPVSETDHSTVKCEPDHLTIPDDGTDVWEIDLKHLKFEKMVASGSYGDLYKGTYCSQEVAIKILKPERINTDMQREFAQEVFIMRKVRHKNVVQFIGACTKPPSMCIVTEYMSGGSVYDYLHKKRGFFKLPNLLKVATDISKGMNYLHQNNIIHRDLKAANLLMDENGLPYEFLTPLQAAVGVVQQGLRPPIPKQTHPKLVEILGKCWERDPALRPDFSEIIDTLQQISKEVADEGDERRKSTSGRFLSVLRRGHH</sequence>
<dbReference type="CDD" id="cd13999">
    <property type="entry name" value="STKc_MAP3K-like"/>
    <property type="match status" value="1"/>
</dbReference>
<feature type="region of interest" description="Disordered" evidence="13">
    <location>
        <begin position="743"/>
        <end position="779"/>
    </location>
</feature>
<keyword evidence="3" id="KW-0723">Serine/threonine-protein kinase</keyword>
<feature type="region of interest" description="Disordered" evidence="13">
    <location>
        <begin position="1122"/>
        <end position="1145"/>
    </location>
</feature>
<dbReference type="EC" id="2.7.11.1" evidence="2"/>
<dbReference type="InterPro" id="IPR045865">
    <property type="entry name" value="ACT-like_dom_sf"/>
</dbReference>
<evidence type="ECO:0000256" key="2">
    <source>
        <dbReference type="ARBA" id="ARBA00012513"/>
    </source>
</evidence>
<dbReference type="Gene3D" id="3.30.70.260">
    <property type="match status" value="1"/>
</dbReference>
<protein>
    <recommendedName>
        <fullName evidence="2">non-specific serine/threonine protein kinase</fullName>
        <ecNumber evidence="2">2.7.11.1</ecNumber>
    </recommendedName>
</protein>
<keyword evidence="10" id="KW-0472">Membrane</keyword>
<dbReference type="Gene3D" id="1.20.1280.50">
    <property type="match status" value="1"/>
</dbReference>
<evidence type="ECO:0000313" key="18">
    <source>
        <dbReference type="Proteomes" id="UP000583929"/>
    </source>
</evidence>
<dbReference type="Pfam" id="PF07714">
    <property type="entry name" value="PK_Tyr_Ser-Thr"/>
    <property type="match status" value="2"/>
</dbReference>
<dbReference type="SMART" id="SM00367">
    <property type="entry name" value="LRR_CC"/>
    <property type="match status" value="9"/>
</dbReference>
<keyword evidence="7" id="KW-0418">Kinase</keyword>
<dbReference type="InterPro" id="IPR057207">
    <property type="entry name" value="FBXL15_LRR"/>
</dbReference>
<evidence type="ECO:0000256" key="4">
    <source>
        <dbReference type="ARBA" id="ARBA00022679"/>
    </source>
</evidence>
<dbReference type="InterPro" id="IPR001810">
    <property type="entry name" value="F-box_dom"/>
</dbReference>
<dbReference type="InterPro" id="IPR006553">
    <property type="entry name" value="Leu-rich_rpt_Cys-con_subtyp"/>
</dbReference>
<dbReference type="PANTHER" id="PTHR44329">
    <property type="entry name" value="SERINE/THREONINE-PROTEIN KINASE TNNI3K-RELATED"/>
    <property type="match status" value="1"/>
</dbReference>
<keyword evidence="18" id="KW-1185">Reference proteome</keyword>
<evidence type="ECO:0000256" key="10">
    <source>
        <dbReference type="ARBA" id="ARBA00023136"/>
    </source>
</evidence>
<accession>A0A7J6GIU3</accession>
<gene>
    <name evidence="17" type="ORF">G4B88_021627</name>
</gene>
<evidence type="ECO:0000256" key="1">
    <source>
        <dbReference type="ARBA" id="ARBA00010507"/>
    </source>
</evidence>
<dbReference type="EMBL" id="JAATIQ010000100">
    <property type="protein sequence ID" value="KAF4382844.1"/>
    <property type="molecule type" value="Genomic_DNA"/>
</dbReference>
<dbReference type="InterPro" id="IPR032675">
    <property type="entry name" value="LRR_dom_sf"/>
</dbReference>
<feature type="domain" description="F-box" evidence="15">
    <location>
        <begin position="13"/>
        <end position="59"/>
    </location>
</feature>
<dbReference type="PANTHER" id="PTHR44329:SF128">
    <property type="entry name" value="SERINE_THREONINE-PROTEIN KINASE STY46"/>
    <property type="match status" value="1"/>
</dbReference>
<dbReference type="InterPro" id="IPR011009">
    <property type="entry name" value="Kinase-like_dom_sf"/>
</dbReference>
<name>A0A7J6GIU3_CANSA</name>
<evidence type="ECO:0000313" key="17">
    <source>
        <dbReference type="EMBL" id="KAF4382844.1"/>
    </source>
</evidence>
<dbReference type="InterPro" id="IPR001245">
    <property type="entry name" value="Ser-Thr/Tyr_kinase_cat_dom"/>
</dbReference>
<dbReference type="PROSITE" id="PS51671">
    <property type="entry name" value="ACT"/>
    <property type="match status" value="1"/>
</dbReference>
<feature type="domain" description="ACT" evidence="16">
    <location>
        <begin position="812"/>
        <end position="884"/>
    </location>
</feature>
<comment type="catalytic activity">
    <reaction evidence="12">
        <text>L-seryl-[protein] + ATP = O-phospho-L-seryl-[protein] + ADP + H(+)</text>
        <dbReference type="Rhea" id="RHEA:17989"/>
        <dbReference type="Rhea" id="RHEA-COMP:9863"/>
        <dbReference type="Rhea" id="RHEA-COMP:11604"/>
        <dbReference type="ChEBI" id="CHEBI:15378"/>
        <dbReference type="ChEBI" id="CHEBI:29999"/>
        <dbReference type="ChEBI" id="CHEBI:30616"/>
        <dbReference type="ChEBI" id="CHEBI:83421"/>
        <dbReference type="ChEBI" id="CHEBI:456216"/>
        <dbReference type="EC" id="2.7.11.1"/>
    </reaction>
</comment>
<comment type="catalytic activity">
    <reaction evidence="11">
        <text>L-threonyl-[protein] + ATP = O-phospho-L-threonyl-[protein] + ADP + H(+)</text>
        <dbReference type="Rhea" id="RHEA:46608"/>
        <dbReference type="Rhea" id="RHEA-COMP:11060"/>
        <dbReference type="Rhea" id="RHEA-COMP:11605"/>
        <dbReference type="ChEBI" id="CHEBI:15378"/>
        <dbReference type="ChEBI" id="CHEBI:30013"/>
        <dbReference type="ChEBI" id="CHEBI:30616"/>
        <dbReference type="ChEBI" id="CHEBI:61977"/>
        <dbReference type="ChEBI" id="CHEBI:456216"/>
        <dbReference type="EC" id="2.7.11.1"/>
    </reaction>
</comment>
<keyword evidence="8" id="KW-0067">ATP-binding</keyword>
<dbReference type="SUPFAM" id="SSF56112">
    <property type="entry name" value="Protein kinase-like (PK-like)"/>
    <property type="match status" value="1"/>
</dbReference>
<evidence type="ECO:0000256" key="3">
    <source>
        <dbReference type="ARBA" id="ARBA00022527"/>
    </source>
</evidence>
<dbReference type="AlphaFoldDB" id="A0A7J6GIU3"/>
<dbReference type="Gene3D" id="3.80.10.10">
    <property type="entry name" value="Ribonuclease Inhibitor"/>
    <property type="match status" value="2"/>
</dbReference>
<dbReference type="InterPro" id="IPR051681">
    <property type="entry name" value="Ser/Thr_Kinases-Pseudokinases"/>
</dbReference>
<dbReference type="FunFam" id="3.30.200.20:FF:000060">
    <property type="entry name" value="Serine/threonine-protein kinase isoform 1"/>
    <property type="match status" value="1"/>
</dbReference>
<dbReference type="SUPFAM" id="SSF55021">
    <property type="entry name" value="ACT-like"/>
    <property type="match status" value="1"/>
</dbReference>
<comment type="caution">
    <text evidence="17">The sequence shown here is derived from an EMBL/GenBank/DDBJ whole genome shotgun (WGS) entry which is preliminary data.</text>
</comment>
<evidence type="ECO:0000256" key="9">
    <source>
        <dbReference type="ARBA" id="ARBA00022989"/>
    </source>
</evidence>
<keyword evidence="5" id="KW-0812">Transmembrane</keyword>
<dbReference type="SUPFAM" id="SSF52047">
    <property type="entry name" value="RNI-like"/>
    <property type="match status" value="2"/>
</dbReference>
<dbReference type="GO" id="GO:0005524">
    <property type="term" value="F:ATP binding"/>
    <property type="evidence" value="ECO:0007669"/>
    <property type="project" value="UniProtKB-KW"/>
</dbReference>
<dbReference type="FunFam" id="3.80.10.10:FF:000494">
    <property type="entry name" value="F-box/LRR-repeat protein 10 isoform A"/>
    <property type="match status" value="1"/>
</dbReference>